<comment type="caution">
    <text evidence="1">The sequence shown here is derived from an EMBL/GenBank/DDBJ whole genome shotgun (WGS) entry which is preliminary data.</text>
</comment>
<dbReference type="EMBL" id="JAHMUF010000021">
    <property type="protein sequence ID" value="KAG7192020.1"/>
    <property type="molecule type" value="Genomic_DNA"/>
</dbReference>
<keyword evidence="2" id="KW-1185">Reference proteome</keyword>
<dbReference type="InterPro" id="IPR008698">
    <property type="entry name" value="NDUB7"/>
</dbReference>
<sequence>MTAHESSAPYEFLSILCPSTNQAQSTATEQELNDNDVPFINRDKCAQRYIDYYKCLDKGTSFCSETKSKFYECQYNLLKERLDAFHKGA</sequence>
<name>A0A9P7V6W6_9ASCO</name>
<protein>
    <recommendedName>
        <fullName evidence="3">NADH dehydrogenase [ubiquinone] 1 beta subcomplex subunit 7</fullName>
    </recommendedName>
</protein>
<evidence type="ECO:0000313" key="1">
    <source>
        <dbReference type="EMBL" id="KAG7192020.1"/>
    </source>
</evidence>
<dbReference type="Proteomes" id="UP000790833">
    <property type="component" value="Unassembled WGS sequence"/>
</dbReference>
<proteinExistence type="predicted"/>
<evidence type="ECO:0008006" key="3">
    <source>
        <dbReference type="Google" id="ProtNLM"/>
    </source>
</evidence>
<dbReference type="OrthoDB" id="4079124at2759"/>
<dbReference type="Pfam" id="PF05676">
    <property type="entry name" value="NDUF_B7"/>
    <property type="match status" value="1"/>
</dbReference>
<organism evidence="1 2">
    <name type="scientific">Scheffersomyces spartinae</name>
    <dbReference type="NCBI Taxonomy" id="45513"/>
    <lineage>
        <taxon>Eukaryota</taxon>
        <taxon>Fungi</taxon>
        <taxon>Dikarya</taxon>
        <taxon>Ascomycota</taxon>
        <taxon>Saccharomycotina</taxon>
        <taxon>Pichiomycetes</taxon>
        <taxon>Debaryomycetaceae</taxon>
        <taxon>Scheffersomyces</taxon>
    </lineage>
</organism>
<dbReference type="GeneID" id="66116002"/>
<dbReference type="RefSeq" id="XP_043047571.1">
    <property type="nucleotide sequence ID" value="XM_043193384.1"/>
</dbReference>
<dbReference type="AlphaFoldDB" id="A0A9P7V6W6"/>
<reference evidence="1" key="1">
    <citation type="submission" date="2021-03" db="EMBL/GenBank/DDBJ databases">
        <authorList>
            <person name="Palmer J.M."/>
        </authorList>
    </citation>
    <scope>NUCLEOTIDE SEQUENCE</scope>
    <source>
        <strain evidence="1">ARV_011</strain>
    </source>
</reference>
<evidence type="ECO:0000313" key="2">
    <source>
        <dbReference type="Proteomes" id="UP000790833"/>
    </source>
</evidence>
<gene>
    <name evidence="1" type="ORF">KQ657_002628</name>
</gene>
<dbReference type="GO" id="GO:0005739">
    <property type="term" value="C:mitochondrion"/>
    <property type="evidence" value="ECO:0007669"/>
    <property type="project" value="InterPro"/>
</dbReference>
<accession>A0A9P7V6W6</accession>